<dbReference type="KEGG" id="tva:4771085"/>
<dbReference type="GO" id="GO:0005654">
    <property type="term" value="C:nucleoplasm"/>
    <property type="evidence" value="ECO:0000318"/>
    <property type="project" value="GO_Central"/>
</dbReference>
<reference evidence="3" key="1">
    <citation type="submission" date="2006-10" db="EMBL/GenBank/DDBJ databases">
        <authorList>
            <person name="Amadeo P."/>
            <person name="Zhao Q."/>
            <person name="Wortman J."/>
            <person name="Fraser-Liggett C."/>
            <person name="Carlton J."/>
        </authorList>
    </citation>
    <scope>NUCLEOTIDE SEQUENCE</scope>
    <source>
        <strain evidence="3">G3</strain>
    </source>
</reference>
<dbReference type="GO" id="GO:0043130">
    <property type="term" value="F:ubiquitin binding"/>
    <property type="evidence" value="ECO:0000318"/>
    <property type="project" value="GO_Central"/>
</dbReference>
<dbReference type="GO" id="GO:0031593">
    <property type="term" value="F:polyubiquitin modification-dependent protein binding"/>
    <property type="evidence" value="ECO:0000318"/>
    <property type="project" value="GO_Central"/>
</dbReference>
<dbReference type="InterPro" id="IPR015940">
    <property type="entry name" value="UBA"/>
</dbReference>
<dbReference type="VEuPathDB" id="TrichDB:TVAGG3_0305280"/>
<dbReference type="CDD" id="cd14270">
    <property type="entry name" value="UBA"/>
    <property type="match status" value="1"/>
</dbReference>
<dbReference type="GO" id="GO:0043161">
    <property type="term" value="P:proteasome-mediated ubiquitin-dependent protein catabolic process"/>
    <property type="evidence" value="ECO:0000318"/>
    <property type="project" value="GO_Central"/>
</dbReference>
<organism evidence="3 4">
    <name type="scientific">Trichomonas vaginalis (strain ATCC PRA-98 / G3)</name>
    <dbReference type="NCBI Taxonomy" id="412133"/>
    <lineage>
        <taxon>Eukaryota</taxon>
        <taxon>Metamonada</taxon>
        <taxon>Parabasalia</taxon>
        <taxon>Trichomonadida</taxon>
        <taxon>Trichomonadidae</taxon>
        <taxon>Trichomonas</taxon>
    </lineage>
</organism>
<dbReference type="InterPro" id="IPR009060">
    <property type="entry name" value="UBA-like_sf"/>
</dbReference>
<dbReference type="PANTHER" id="PTHR10621:SF0">
    <property type="entry name" value="UV EXCISION REPAIR PROTEIN RAD23"/>
    <property type="match status" value="1"/>
</dbReference>
<dbReference type="AlphaFoldDB" id="A2E2D4"/>
<dbReference type="InParanoid" id="A2E2D4"/>
<dbReference type="Proteomes" id="UP000001542">
    <property type="component" value="Unassembled WGS sequence"/>
</dbReference>
<dbReference type="PROSITE" id="PS50030">
    <property type="entry name" value="UBA"/>
    <property type="match status" value="1"/>
</dbReference>
<dbReference type="SUPFAM" id="SSF54236">
    <property type="entry name" value="Ubiquitin-like"/>
    <property type="match status" value="1"/>
</dbReference>
<sequence>MKYRIRTISNDEAVIELDEQCTVNDLLQKACELLNREASESVLIFSSNKLTNLDQPLNQIGYKEQKTIILHTISQESKKIKLLASVDPQNLESSDPNKSNQIDITKQERFSKALENITAMGFSPDNAEQALRIAAGNQNEALNIILNRRVSQPRLLLERHIEESRMRSARRRNAKKIRLSPGTPHSSRDHVNFIPGFKIAEKRKFKPDVENLYIGFIKNNERTMEALTNVIQEQSLDLLDSIQQNPSPMLTMLGLTVQRNEINGIQTTPYLEVFSEPLIKAMDLTPDEVPVIQRLLSVGAPLSVTIKVYRSTNNDEVVARRYLRANFMHRM</sequence>
<dbReference type="SMR" id="A2E2D4"/>
<dbReference type="PROSITE" id="PS50053">
    <property type="entry name" value="UBIQUITIN_2"/>
    <property type="match status" value="1"/>
</dbReference>
<dbReference type="Pfam" id="PF00627">
    <property type="entry name" value="UBA"/>
    <property type="match status" value="1"/>
</dbReference>
<evidence type="ECO:0000313" key="3">
    <source>
        <dbReference type="EMBL" id="EAY13109.1"/>
    </source>
</evidence>
<accession>A2E2D4</accession>
<dbReference type="SMART" id="SM00165">
    <property type="entry name" value="UBA"/>
    <property type="match status" value="2"/>
</dbReference>
<dbReference type="Gene3D" id="1.10.8.10">
    <property type="entry name" value="DNA helicase RuvA subunit, C-terminal domain"/>
    <property type="match status" value="1"/>
</dbReference>
<dbReference type="InterPro" id="IPR000626">
    <property type="entry name" value="Ubiquitin-like_dom"/>
</dbReference>
<evidence type="ECO:0000259" key="1">
    <source>
        <dbReference type="PROSITE" id="PS50030"/>
    </source>
</evidence>
<evidence type="ECO:0000313" key="4">
    <source>
        <dbReference type="Proteomes" id="UP000001542"/>
    </source>
</evidence>
<evidence type="ECO:0000259" key="2">
    <source>
        <dbReference type="PROSITE" id="PS50053"/>
    </source>
</evidence>
<dbReference type="GO" id="GO:0005829">
    <property type="term" value="C:cytosol"/>
    <property type="evidence" value="ECO:0000318"/>
    <property type="project" value="GO_Central"/>
</dbReference>
<feature type="domain" description="UBA" evidence="1">
    <location>
        <begin position="105"/>
        <end position="148"/>
    </location>
</feature>
<proteinExistence type="predicted"/>
<gene>
    <name evidence="3" type="ORF">TVAG_443920</name>
</gene>
<name>A2E2D4_TRIV3</name>
<dbReference type="VEuPathDB" id="TrichDB:TVAG_443920"/>
<keyword evidence="4" id="KW-1185">Reference proteome</keyword>
<protein>
    <submittedName>
        <fullName evidence="3">UBA/TS-N domain containing protein</fullName>
    </submittedName>
</protein>
<dbReference type="GO" id="GO:0070628">
    <property type="term" value="F:proteasome binding"/>
    <property type="evidence" value="ECO:0000318"/>
    <property type="project" value="GO_Central"/>
</dbReference>
<reference evidence="3" key="2">
    <citation type="journal article" date="2007" name="Science">
        <title>Draft genome sequence of the sexually transmitted pathogen Trichomonas vaginalis.</title>
        <authorList>
            <person name="Carlton J.M."/>
            <person name="Hirt R.P."/>
            <person name="Silva J.C."/>
            <person name="Delcher A.L."/>
            <person name="Schatz M."/>
            <person name="Zhao Q."/>
            <person name="Wortman J.R."/>
            <person name="Bidwell S.L."/>
            <person name="Alsmark U.C.M."/>
            <person name="Besteiro S."/>
            <person name="Sicheritz-Ponten T."/>
            <person name="Noel C.J."/>
            <person name="Dacks J.B."/>
            <person name="Foster P.G."/>
            <person name="Simillion C."/>
            <person name="Van de Peer Y."/>
            <person name="Miranda-Saavedra D."/>
            <person name="Barton G.J."/>
            <person name="Westrop G.D."/>
            <person name="Mueller S."/>
            <person name="Dessi D."/>
            <person name="Fiori P.L."/>
            <person name="Ren Q."/>
            <person name="Paulsen I."/>
            <person name="Zhang H."/>
            <person name="Bastida-Corcuera F.D."/>
            <person name="Simoes-Barbosa A."/>
            <person name="Brown M.T."/>
            <person name="Hayes R.D."/>
            <person name="Mukherjee M."/>
            <person name="Okumura C.Y."/>
            <person name="Schneider R."/>
            <person name="Smith A.J."/>
            <person name="Vanacova S."/>
            <person name="Villalvazo M."/>
            <person name="Haas B.J."/>
            <person name="Pertea M."/>
            <person name="Feldblyum T.V."/>
            <person name="Utterback T.R."/>
            <person name="Shu C.L."/>
            <person name="Osoegawa K."/>
            <person name="de Jong P.J."/>
            <person name="Hrdy I."/>
            <person name="Horvathova L."/>
            <person name="Zubacova Z."/>
            <person name="Dolezal P."/>
            <person name="Malik S.B."/>
            <person name="Logsdon J.M. Jr."/>
            <person name="Henze K."/>
            <person name="Gupta A."/>
            <person name="Wang C.C."/>
            <person name="Dunne R.L."/>
            <person name="Upcroft J.A."/>
            <person name="Upcroft P."/>
            <person name="White O."/>
            <person name="Salzberg S.L."/>
            <person name="Tang P."/>
            <person name="Chiu C.-H."/>
            <person name="Lee Y.-S."/>
            <person name="Embley T.M."/>
            <person name="Coombs G.H."/>
            <person name="Mottram J.C."/>
            <person name="Tachezy J."/>
            <person name="Fraser-Liggett C.M."/>
            <person name="Johnson P.J."/>
        </authorList>
    </citation>
    <scope>NUCLEOTIDE SEQUENCE [LARGE SCALE GENOMIC DNA]</scope>
    <source>
        <strain evidence="3">G3</strain>
    </source>
</reference>
<dbReference type="InterPro" id="IPR029071">
    <property type="entry name" value="Ubiquitin-like_domsf"/>
</dbReference>
<dbReference type="SUPFAM" id="SSF46934">
    <property type="entry name" value="UBA-like"/>
    <property type="match status" value="1"/>
</dbReference>
<dbReference type="EMBL" id="DS113290">
    <property type="protein sequence ID" value="EAY13109.1"/>
    <property type="molecule type" value="Genomic_DNA"/>
</dbReference>
<feature type="domain" description="Ubiquitin-like" evidence="2">
    <location>
        <begin position="1"/>
        <end position="70"/>
    </location>
</feature>
<dbReference type="PANTHER" id="PTHR10621">
    <property type="entry name" value="UV EXCISION REPAIR PROTEIN RAD23"/>
    <property type="match status" value="1"/>
</dbReference>
<dbReference type="RefSeq" id="XP_001325332.1">
    <property type="nucleotide sequence ID" value="XM_001325297.1"/>
</dbReference>